<dbReference type="EMBL" id="OZ020101">
    <property type="protein sequence ID" value="CAK9274424.1"/>
    <property type="molecule type" value="Genomic_DNA"/>
</dbReference>
<keyword evidence="2" id="KW-1185">Reference proteome</keyword>
<protein>
    <submittedName>
        <fullName evidence="1">Uncharacterized protein</fullName>
    </submittedName>
</protein>
<dbReference type="InterPro" id="IPR044282">
    <property type="entry name" value="ABAP1/ARIA"/>
</dbReference>
<gene>
    <name evidence="1" type="ORF">CSSPJE1EN1_LOCUS19902</name>
</gene>
<sequence>MGNLAVRRNCTNTAQRKGRFKPSYRTICSSAMGIGSNFRKRRPFYPTLLTLLMVKNQHNAAFALYGLADNEDNVSDIVKEGGVQRLFDGELIVQVVLWCLPACVYKKIVSDPFSF</sequence>
<dbReference type="Proteomes" id="UP001497444">
    <property type="component" value="Chromosome 6"/>
</dbReference>
<organism evidence="1 2">
    <name type="scientific">Sphagnum jensenii</name>
    <dbReference type="NCBI Taxonomy" id="128206"/>
    <lineage>
        <taxon>Eukaryota</taxon>
        <taxon>Viridiplantae</taxon>
        <taxon>Streptophyta</taxon>
        <taxon>Embryophyta</taxon>
        <taxon>Bryophyta</taxon>
        <taxon>Sphagnophytina</taxon>
        <taxon>Sphagnopsida</taxon>
        <taxon>Sphagnales</taxon>
        <taxon>Sphagnaceae</taxon>
        <taxon>Sphagnum</taxon>
    </lineage>
</organism>
<accession>A0ABP0X775</accession>
<proteinExistence type="predicted"/>
<dbReference type="PANTHER" id="PTHR46710">
    <property type="entry name" value="ARM REPEAT PROTEIN INTERACTING WITH ABF2"/>
    <property type="match status" value="1"/>
</dbReference>
<dbReference type="PANTHER" id="PTHR46710:SF1">
    <property type="entry name" value="ARM REPEAT PROTEIN INTERACTING WITH ABF2"/>
    <property type="match status" value="1"/>
</dbReference>
<evidence type="ECO:0000313" key="1">
    <source>
        <dbReference type="EMBL" id="CAK9274424.1"/>
    </source>
</evidence>
<reference evidence="1" key="1">
    <citation type="submission" date="2024-02" db="EMBL/GenBank/DDBJ databases">
        <authorList>
            <consortium name="ELIXIR-Norway"/>
            <consortium name="Elixir Norway"/>
        </authorList>
    </citation>
    <scope>NUCLEOTIDE SEQUENCE</scope>
</reference>
<evidence type="ECO:0000313" key="2">
    <source>
        <dbReference type="Proteomes" id="UP001497444"/>
    </source>
</evidence>
<name>A0ABP0X775_9BRYO</name>